<name>G1W9S9_9BACT</name>
<dbReference type="PATRIC" id="fig|702438.4.peg.597"/>
<dbReference type="HOGENOM" id="CLU_035806_0_0_10"/>
<dbReference type="RefSeq" id="WP_004379572.1">
    <property type="nucleotide sequence ID" value="NZ_JH114215.1"/>
</dbReference>
<dbReference type="EMBL" id="ADGI01000018">
    <property type="protein sequence ID" value="EGV34247.1"/>
    <property type="molecule type" value="Genomic_DNA"/>
</dbReference>
<dbReference type="GeneID" id="95425313"/>
<gene>
    <name evidence="1" type="ORF">HMPREF9431_00580</name>
</gene>
<protein>
    <submittedName>
        <fullName evidence="1">Uncharacterized protein</fullName>
    </submittedName>
</protein>
<dbReference type="OrthoDB" id="1081166at2"/>
<dbReference type="PROSITE" id="PS51257">
    <property type="entry name" value="PROKAR_LIPOPROTEIN"/>
    <property type="match status" value="1"/>
</dbReference>
<evidence type="ECO:0000313" key="2">
    <source>
        <dbReference type="Proteomes" id="UP000005141"/>
    </source>
</evidence>
<proteinExistence type="predicted"/>
<dbReference type="Proteomes" id="UP000005141">
    <property type="component" value="Unassembled WGS sequence"/>
</dbReference>
<evidence type="ECO:0000313" key="1">
    <source>
        <dbReference type="EMBL" id="EGV34247.1"/>
    </source>
</evidence>
<accession>G1W9S9</accession>
<keyword evidence="2" id="KW-1185">Reference proteome</keyword>
<organism evidence="1 2">
    <name type="scientific">Segatella oulorum F0390</name>
    <dbReference type="NCBI Taxonomy" id="702438"/>
    <lineage>
        <taxon>Bacteria</taxon>
        <taxon>Pseudomonadati</taxon>
        <taxon>Bacteroidota</taxon>
        <taxon>Bacteroidia</taxon>
        <taxon>Bacteroidales</taxon>
        <taxon>Prevotellaceae</taxon>
        <taxon>Segatella</taxon>
    </lineage>
</organism>
<dbReference type="AlphaFoldDB" id="G1W9S9"/>
<reference evidence="1 2" key="1">
    <citation type="submission" date="2011-07" db="EMBL/GenBank/DDBJ databases">
        <title>The Genome Sequence of Prevotella oulorum F0390.</title>
        <authorList>
            <consortium name="The Broad Institute Genome Sequencing Platform"/>
            <consortium name="The Broad Institute Genome Sequencing Center for Infectious Disease"/>
            <person name="Earl A."/>
            <person name="Ward D."/>
            <person name="Feldgarden M."/>
            <person name="Gevers D."/>
            <person name="Izard J."/>
            <person name="Ganesan A."/>
            <person name="Baranova O.V."/>
            <person name="Blanton J.M."/>
            <person name="Tanner A.C."/>
            <person name="Dewhirst F.E."/>
            <person name="Young S.K."/>
            <person name="Zeng Q."/>
            <person name="Gargeya S."/>
            <person name="Fitzgerald M."/>
            <person name="Haas B."/>
            <person name="Abouelleil A."/>
            <person name="Alvarado L."/>
            <person name="Arachchi H.M."/>
            <person name="Berlin A."/>
            <person name="Brown A."/>
            <person name="Chapman S.B."/>
            <person name="Chen Z."/>
            <person name="Dunbar C."/>
            <person name="Freedman E."/>
            <person name="Gearin G."/>
            <person name="Gellesch M."/>
            <person name="Goldberg J."/>
            <person name="Griggs A."/>
            <person name="Gujja S."/>
            <person name="Heiman D."/>
            <person name="Howarth C."/>
            <person name="Larson L."/>
            <person name="Lui A."/>
            <person name="MacDonald P.J.P."/>
            <person name="Mehta T."/>
            <person name="Montmayeur A."/>
            <person name="Murphy C."/>
            <person name="Neiman D."/>
            <person name="Pearson M."/>
            <person name="Priest M."/>
            <person name="Roberts A."/>
            <person name="Saif S."/>
            <person name="Shea T."/>
            <person name="Shenoy N."/>
            <person name="Sisk P."/>
            <person name="Stolte C."/>
            <person name="Sykes S."/>
            <person name="Wortman J."/>
            <person name="Nusbaum C."/>
            <person name="Birren B."/>
        </authorList>
    </citation>
    <scope>NUCLEOTIDE SEQUENCE [LARGE SCALE GENOMIC DNA]</scope>
    <source>
        <strain evidence="1 2">F0390</strain>
    </source>
</reference>
<comment type="caution">
    <text evidence="1">The sequence shown here is derived from an EMBL/GenBank/DDBJ whole genome shotgun (WGS) entry which is preliminary data.</text>
</comment>
<sequence length="563" mass="62515">MKTIVNQQTIKQWLRFVAYSFMGLSIIACADSEAQDKDSGNDNISTHAIQFSGETFSPVTRTTITDHVQNGGARVEWLATDKIWVKDNTNTWQESNAADFPESNNKSHASFILNGTYSNATHDVIYTNMPISGTQPQVEIKAQQTQSAPDNFDHAGVSGDIGVAHATKEAVNQYLFTLDHKASYLCLLPRSSNAYVNRSKLTKIEIIAQDNIAGIYNIASNGNLALASNGSKTITLTTTNFALDNATTDIHKNSVYVVIAPGLHTMRIRYWMKNDVDHLNSTPGIATPLGVPTPVEGAVTKIVTLDCRPGQIHDVTANLTVKDYSAQRYYTWDAKQNYWWKHEWNSADPWQPAVPRGKSTHAYKDTDPEWSQVGPRIYPYSTPAAATNSCAVCPNLNEAMWYVQKGDAHYDRELWTSMGHLYAGGLWLKKKARILLDQGITATQMESSATIKDYLGNPVTKDWRTENANFSFGAYTVPTQGLPPLNEMADYFYLPAYGAYAFNITGGIGEAGYYWTSNATGWLYDGWGITADAFWFSPTWVSCGHSWSRNSPRTDGMVVQSFE</sequence>